<evidence type="ECO:0008006" key="3">
    <source>
        <dbReference type="Google" id="ProtNLM"/>
    </source>
</evidence>
<dbReference type="Proteomes" id="UP000185221">
    <property type="component" value="Unassembled WGS sequence"/>
</dbReference>
<evidence type="ECO:0000313" key="1">
    <source>
        <dbReference type="EMBL" id="SIN76314.1"/>
    </source>
</evidence>
<name>A0A1N6E028_9BACT</name>
<reference evidence="2" key="1">
    <citation type="submission" date="2016-11" db="EMBL/GenBank/DDBJ databases">
        <authorList>
            <person name="Varghese N."/>
            <person name="Submissions S."/>
        </authorList>
    </citation>
    <scope>NUCLEOTIDE SEQUENCE [LARGE SCALE GENOMIC DNA]</scope>
    <source>
        <strain evidence="2">DSM 15292</strain>
    </source>
</reference>
<sequence length="248" mass="26929">MIKTTRFRNLMIAVAATAFITSCTEETDETPAITESEVTISATLGISSLEDASARTTDLDYGNFSIESVKVSIDNVKLILRATSEDKKKPSIVQIRNNEPQILNLVEDGEVQIVQIGSVMAADGVYGKLNLDFVHADVPEDDEMHGLSIFAKVTWFGVPAEVSIDIEDEMLVQFNQGIEVAGAQDMLLTMYMDKFLEGVNPALVSDGNGDGLIEVGPDNVDGNGQAYDEIVSNIESALEMKNGKFKDK</sequence>
<evidence type="ECO:0000313" key="2">
    <source>
        <dbReference type="Proteomes" id="UP000185221"/>
    </source>
</evidence>
<keyword evidence="2" id="KW-1185">Reference proteome</keyword>
<proteinExistence type="predicted"/>
<gene>
    <name evidence="1" type="ORF">SAMN05444394_1573</name>
</gene>
<dbReference type="RefSeq" id="WP_143185876.1">
    <property type="nucleotide sequence ID" value="NZ_FSRC01000001.1"/>
</dbReference>
<organism evidence="1 2">
    <name type="scientific">Algoriphagus halophilus</name>
    <dbReference type="NCBI Taxonomy" id="226505"/>
    <lineage>
        <taxon>Bacteria</taxon>
        <taxon>Pseudomonadati</taxon>
        <taxon>Bacteroidota</taxon>
        <taxon>Cytophagia</taxon>
        <taxon>Cytophagales</taxon>
        <taxon>Cyclobacteriaceae</taxon>
        <taxon>Algoriphagus</taxon>
    </lineage>
</organism>
<dbReference type="PROSITE" id="PS51257">
    <property type="entry name" value="PROKAR_LIPOPROTEIN"/>
    <property type="match status" value="1"/>
</dbReference>
<accession>A0A1N6E028</accession>
<dbReference type="STRING" id="226505.SAMN05444394_1573"/>
<protein>
    <recommendedName>
        <fullName evidence="3">DUF4382 domain-containing protein</fullName>
    </recommendedName>
</protein>
<dbReference type="OrthoDB" id="823121at2"/>
<dbReference type="AlphaFoldDB" id="A0A1N6E028"/>
<dbReference type="EMBL" id="FSRC01000001">
    <property type="protein sequence ID" value="SIN76314.1"/>
    <property type="molecule type" value="Genomic_DNA"/>
</dbReference>